<name>A0ABS1W066_9ACTN</name>
<dbReference type="Pfam" id="PF08386">
    <property type="entry name" value="Abhydrolase_4"/>
    <property type="match status" value="1"/>
</dbReference>
<evidence type="ECO:0000313" key="2">
    <source>
        <dbReference type="EMBL" id="MBL7260121.1"/>
    </source>
</evidence>
<keyword evidence="3" id="KW-1185">Reference proteome</keyword>
<feature type="domain" description="Peptidase S33 tripeptidyl aminopeptidase-like C-terminal" evidence="1">
    <location>
        <begin position="3"/>
        <end position="51"/>
    </location>
</feature>
<organism evidence="2 3">
    <name type="scientific">Paractinoplanes lichenicola</name>
    <dbReference type="NCBI Taxonomy" id="2802976"/>
    <lineage>
        <taxon>Bacteria</taxon>
        <taxon>Bacillati</taxon>
        <taxon>Actinomycetota</taxon>
        <taxon>Actinomycetes</taxon>
        <taxon>Micromonosporales</taxon>
        <taxon>Micromonosporaceae</taxon>
        <taxon>Paractinoplanes</taxon>
    </lineage>
</organism>
<dbReference type="EMBL" id="JAENHO010000013">
    <property type="protein sequence ID" value="MBL7260121.1"/>
    <property type="molecule type" value="Genomic_DNA"/>
</dbReference>
<protein>
    <submittedName>
        <fullName evidence="2">Alpha/beta hydrolase</fullName>
    </submittedName>
</protein>
<dbReference type="GO" id="GO:0016787">
    <property type="term" value="F:hydrolase activity"/>
    <property type="evidence" value="ECO:0007669"/>
    <property type="project" value="UniProtKB-KW"/>
</dbReference>
<dbReference type="RefSeq" id="WP_202997047.1">
    <property type="nucleotide sequence ID" value="NZ_JAENHO010000013.1"/>
</dbReference>
<keyword evidence="2" id="KW-0378">Hydrolase</keyword>
<dbReference type="InterPro" id="IPR013595">
    <property type="entry name" value="Pept_S33_TAP-like_C"/>
</dbReference>
<evidence type="ECO:0000313" key="3">
    <source>
        <dbReference type="Proteomes" id="UP000598996"/>
    </source>
</evidence>
<gene>
    <name evidence="2" type="ORF">JKJ07_37940</name>
</gene>
<accession>A0ABS1W066</accession>
<evidence type="ECO:0000259" key="1">
    <source>
        <dbReference type="Pfam" id="PF08386"/>
    </source>
</evidence>
<sequence>MLRKKFADRSKLVVSESSGHGAYVLSDSACVQNLTTAYLVDGRMPAKDVTCRRS</sequence>
<dbReference type="Proteomes" id="UP000598996">
    <property type="component" value="Unassembled WGS sequence"/>
</dbReference>
<proteinExistence type="predicted"/>
<reference evidence="2 3" key="1">
    <citation type="submission" date="2021-01" db="EMBL/GenBank/DDBJ databases">
        <title>Actinoplanes sp. nov. LDG1-01 isolated from lichen.</title>
        <authorList>
            <person name="Saeng-In P."/>
            <person name="Phongsopitanun W."/>
            <person name="Kanchanasin P."/>
            <person name="Yuki M."/>
            <person name="Kudo T."/>
            <person name="Ohkuma M."/>
            <person name="Tanasupawat S."/>
        </authorList>
    </citation>
    <scope>NUCLEOTIDE SEQUENCE [LARGE SCALE GENOMIC DNA]</scope>
    <source>
        <strain evidence="2 3">LDG1-01</strain>
    </source>
</reference>
<comment type="caution">
    <text evidence="2">The sequence shown here is derived from an EMBL/GenBank/DDBJ whole genome shotgun (WGS) entry which is preliminary data.</text>
</comment>